<keyword evidence="3" id="KW-1185">Reference proteome</keyword>
<evidence type="ECO:0008006" key="4">
    <source>
        <dbReference type="Google" id="ProtNLM"/>
    </source>
</evidence>
<dbReference type="Proteomes" id="UP000541109">
    <property type="component" value="Unassembled WGS sequence"/>
</dbReference>
<dbReference type="RefSeq" id="WP_182166379.1">
    <property type="nucleotide sequence ID" value="NZ_JACFXV010000061.1"/>
</dbReference>
<gene>
    <name evidence="2" type="ORF">H2509_14235</name>
</gene>
<sequence>MHFVKKSALSLAALAWIVPSHPAYSQTPTQTLEERIAECARITDSLQRITCFDAVAAQASQTSPELPASPDSNVGNWIVNESSNPLDDSKVVTASLFTDNHTSVLGSQVSFLARCSSNKTEAFIVWGTYLGNDGASPNDARKLVSYRIGDKPAVNSFWNLSTDHRAVFAPGWAGNLLKEMVQHDKFVAQIVPYQSVPITATFDTRGMRKALASLAQTCHWSLPPAPEDYLASETPETTALEALKSKALQTAEDYFSDWSQGASTTKERIAKRYKQSVVDFNHNRFPLDKFLEYRGGFIDAWPLRAFHVRYGSTIASCHIGTCSISGIVDWYIENNEQKKRQSGATEFLLIFDTDTWLISTHSEREIASKHEAISPEHLIGQWYDENGRCRGGSGDSPLTDEACERRSEIDALLERAGWCYGETANYSYEASWERCGKKQAEATKAAATPRD</sequence>
<keyword evidence="1" id="KW-0732">Signal</keyword>
<feature type="signal peptide" evidence="1">
    <location>
        <begin position="1"/>
        <end position="25"/>
    </location>
</feature>
<dbReference type="Pfam" id="PF11319">
    <property type="entry name" value="VasI"/>
    <property type="match status" value="1"/>
</dbReference>
<dbReference type="EMBL" id="JACFXV010000061">
    <property type="protein sequence ID" value="MBA5778284.1"/>
    <property type="molecule type" value="Genomic_DNA"/>
</dbReference>
<name>A0A839AH74_9HYPH</name>
<dbReference type="InterPro" id="IPR017738">
    <property type="entry name" value="T6SS-assoc_VCA0118"/>
</dbReference>
<reference evidence="2 3" key="1">
    <citation type="submission" date="2020-07" db="EMBL/GenBank/DDBJ databases">
        <title>Stappia sp., F7233, whole genome shotgun sequencing project.</title>
        <authorList>
            <person name="Jiang S."/>
            <person name="Liu Z.W."/>
            <person name="Du Z.J."/>
        </authorList>
    </citation>
    <scope>NUCLEOTIDE SEQUENCE [LARGE SCALE GENOMIC DNA]</scope>
    <source>
        <strain evidence="2 3">F7233</strain>
    </source>
</reference>
<proteinExistence type="predicted"/>
<comment type="caution">
    <text evidence="2">The sequence shown here is derived from an EMBL/GenBank/DDBJ whole genome shotgun (WGS) entry which is preliminary data.</text>
</comment>
<accession>A0A839AH74</accession>
<dbReference type="AlphaFoldDB" id="A0A839AH74"/>
<feature type="chain" id="PRO_5032888619" description="YARHG domain-containing protein" evidence="1">
    <location>
        <begin position="26"/>
        <end position="451"/>
    </location>
</feature>
<organism evidence="2 3">
    <name type="scientific">Stappia albiluteola</name>
    <dbReference type="NCBI Taxonomy" id="2758565"/>
    <lineage>
        <taxon>Bacteria</taxon>
        <taxon>Pseudomonadati</taxon>
        <taxon>Pseudomonadota</taxon>
        <taxon>Alphaproteobacteria</taxon>
        <taxon>Hyphomicrobiales</taxon>
        <taxon>Stappiaceae</taxon>
        <taxon>Stappia</taxon>
    </lineage>
</organism>
<protein>
    <recommendedName>
        <fullName evidence="4">YARHG domain-containing protein</fullName>
    </recommendedName>
</protein>
<evidence type="ECO:0000256" key="1">
    <source>
        <dbReference type="SAM" id="SignalP"/>
    </source>
</evidence>
<evidence type="ECO:0000313" key="3">
    <source>
        <dbReference type="Proteomes" id="UP000541109"/>
    </source>
</evidence>
<evidence type="ECO:0000313" key="2">
    <source>
        <dbReference type="EMBL" id="MBA5778284.1"/>
    </source>
</evidence>